<sequence length="69" mass="7470">MKQIHRLINLLMIVVLLVLLLIPVAVVFAHKPAPTDKPAQHGRTAVRLVVFHQAPNSLGATGVNALYLA</sequence>
<organism evidence="1 2">
    <name type="scientific">Hymenobacter jejuensis</name>
    <dbReference type="NCBI Taxonomy" id="2502781"/>
    <lineage>
        <taxon>Bacteria</taxon>
        <taxon>Pseudomonadati</taxon>
        <taxon>Bacteroidota</taxon>
        <taxon>Cytophagia</taxon>
        <taxon>Cytophagales</taxon>
        <taxon>Hymenobacteraceae</taxon>
        <taxon>Hymenobacter</taxon>
    </lineage>
</organism>
<keyword evidence="2" id="KW-1185">Reference proteome</keyword>
<reference evidence="1 2" key="1">
    <citation type="submission" date="2019-06" db="EMBL/GenBank/DDBJ databases">
        <authorList>
            <person name="Srinivasan S."/>
        </authorList>
    </citation>
    <scope>NUCLEOTIDE SEQUENCE [LARGE SCALE GENOMIC DNA]</scope>
    <source>
        <strain evidence="1 2">17J68-5</strain>
    </source>
</reference>
<dbReference type="Proteomes" id="UP000305398">
    <property type="component" value="Chromosome"/>
</dbReference>
<gene>
    <name evidence="1" type="ORF">FHG12_15295</name>
</gene>
<dbReference type="AlphaFoldDB" id="A0A5B8A251"/>
<protein>
    <submittedName>
        <fullName evidence="1">Uncharacterized protein</fullName>
    </submittedName>
</protein>
<dbReference type="EMBL" id="CP040896">
    <property type="protein sequence ID" value="QDA61378.1"/>
    <property type="molecule type" value="Genomic_DNA"/>
</dbReference>
<evidence type="ECO:0000313" key="1">
    <source>
        <dbReference type="EMBL" id="QDA61378.1"/>
    </source>
</evidence>
<dbReference type="KEGG" id="hyj:FHG12_15295"/>
<accession>A0A5B8A251</accession>
<name>A0A5B8A251_9BACT</name>
<evidence type="ECO:0000313" key="2">
    <source>
        <dbReference type="Proteomes" id="UP000305398"/>
    </source>
</evidence>
<proteinExistence type="predicted"/>
<dbReference type="RefSeq" id="WP_139516552.1">
    <property type="nucleotide sequence ID" value="NZ_CP040896.1"/>
</dbReference>